<dbReference type="EMBL" id="CP020991">
    <property type="protein sequence ID" value="AUO20172.1"/>
    <property type="molecule type" value="Genomic_DNA"/>
</dbReference>
<reference evidence="2 3" key="1">
    <citation type="submission" date="2017-04" db="EMBL/GenBank/DDBJ databases">
        <title>Monoglobus pectinilyticus 14 draft genome.</title>
        <authorList>
            <person name="Kim C."/>
            <person name="Rosendale D.I."/>
            <person name="Kelly W.J."/>
            <person name="Tannock G.W."/>
            <person name="Patchett M.L."/>
            <person name="Jordens J.Z."/>
        </authorList>
    </citation>
    <scope>NUCLEOTIDE SEQUENCE [LARGE SCALE GENOMIC DNA]</scope>
    <source>
        <strain evidence="2 3">14</strain>
    </source>
</reference>
<sequence>MRFIKHIIGAVLTTALIGVPLTLTQIVYADISDISVYVNGIKTEFDEPPASENDRTLVPMRGIFEALGAEVYWDEKSETASAFLNEDTMSITIDNNIMLKNNDEIILDVPARMYGDRTLVPVRAISEAFGSYVGWDENTQTGFVDSKENPMNETIISDEYRYPNYNGNFNDVDIFDKNNEDYFGMELLHISDEQGSAYAKTINAFANSAPNANVYNIVVPTAAEFYASDEYKTSYTPAIRKIYSQLNDNVKGINAVSPLMNHADENIYFHTDHHWTQLGAYYVYEAFINELGDDIDPYYTFDKQTISNYYGSLTRFTADTDGYDMLMSSPNALQLFSPKVSYEGYSFNDMEMNDFISNVEPIVPGFKNYNCFLGGDYPLQVYNTDVNNGRSLVIIKESYGNAFSTWALNNFETVYIVDYRKFNNYGGTNEYENVFKINEFYELTNFTDLLIISYPVSVTNAPEAAALRTMTE</sequence>
<dbReference type="AlphaFoldDB" id="A0A2K9P4J1"/>
<proteinExistence type="predicted"/>
<name>A0A2K9P4J1_9FIRM</name>
<keyword evidence="3" id="KW-1185">Reference proteome</keyword>
<dbReference type="InterPro" id="IPR012854">
    <property type="entry name" value="Cu_amine_oxidase-like_N"/>
</dbReference>
<dbReference type="OrthoDB" id="175771at2"/>
<dbReference type="Pfam" id="PF07833">
    <property type="entry name" value="Cu_amine_oxidN1"/>
    <property type="match status" value="1"/>
</dbReference>
<protein>
    <submittedName>
        <fullName evidence="2">Copper amine oxidase-like domain-containing protein</fullName>
    </submittedName>
</protein>
<dbReference type="KEGG" id="mpec:B9O19_02029"/>
<accession>A0A2K9P4J1</accession>
<dbReference type="RefSeq" id="WP_102366307.1">
    <property type="nucleotide sequence ID" value="NZ_CP020991.1"/>
</dbReference>
<evidence type="ECO:0000313" key="2">
    <source>
        <dbReference type="EMBL" id="AUO20172.1"/>
    </source>
</evidence>
<evidence type="ECO:0000259" key="1">
    <source>
        <dbReference type="Pfam" id="PF07833"/>
    </source>
</evidence>
<dbReference type="Proteomes" id="UP000235589">
    <property type="component" value="Chromosome"/>
</dbReference>
<organism evidence="2 3">
    <name type="scientific">Monoglobus pectinilyticus</name>
    <dbReference type="NCBI Taxonomy" id="1981510"/>
    <lineage>
        <taxon>Bacteria</taxon>
        <taxon>Bacillati</taxon>
        <taxon>Bacillota</taxon>
        <taxon>Clostridia</taxon>
        <taxon>Monoglobales</taxon>
        <taxon>Monoglobaceae</taxon>
        <taxon>Monoglobus</taxon>
    </lineage>
</organism>
<feature type="domain" description="Copper amine oxidase-like N-terminal" evidence="1">
    <location>
        <begin position="37"/>
        <end position="141"/>
    </location>
</feature>
<dbReference type="Gene3D" id="3.30.457.10">
    <property type="entry name" value="Copper amine oxidase-like, N-terminal domain"/>
    <property type="match status" value="1"/>
</dbReference>
<evidence type="ECO:0000313" key="3">
    <source>
        <dbReference type="Proteomes" id="UP000235589"/>
    </source>
</evidence>
<dbReference type="Pfam" id="PF14286">
    <property type="entry name" value="DHHW"/>
    <property type="match status" value="1"/>
</dbReference>
<dbReference type="InterPro" id="IPR036582">
    <property type="entry name" value="Mao_N_sf"/>
</dbReference>
<gene>
    <name evidence="2" type="ORF">B9O19_02029</name>
</gene>
<dbReference type="GeneID" id="98063404"/>
<dbReference type="InterPro" id="IPR025945">
    <property type="entry name" value="DHHW"/>
</dbReference>
<dbReference type="SUPFAM" id="SSF55383">
    <property type="entry name" value="Copper amine oxidase, domain N"/>
    <property type="match status" value="1"/>
</dbReference>